<dbReference type="EMBL" id="CM042056">
    <property type="protein sequence ID" value="KAI3697906.1"/>
    <property type="molecule type" value="Genomic_DNA"/>
</dbReference>
<sequence length="97" mass="10383">MDIMNSKNEVGRGNISLSENVISSRYGSDVRKRIETVDVVVDPDGGWNEEVVGGNSAEGGDLYGLKDGTGGGRFGEKKVSDAYGCGSYRLEEKPLHT</sequence>
<proteinExistence type="predicted"/>
<organism evidence="1 2">
    <name type="scientific">Arctium lappa</name>
    <name type="common">Greater burdock</name>
    <name type="synonym">Lappa major</name>
    <dbReference type="NCBI Taxonomy" id="4217"/>
    <lineage>
        <taxon>Eukaryota</taxon>
        <taxon>Viridiplantae</taxon>
        <taxon>Streptophyta</taxon>
        <taxon>Embryophyta</taxon>
        <taxon>Tracheophyta</taxon>
        <taxon>Spermatophyta</taxon>
        <taxon>Magnoliopsida</taxon>
        <taxon>eudicotyledons</taxon>
        <taxon>Gunneridae</taxon>
        <taxon>Pentapetalae</taxon>
        <taxon>asterids</taxon>
        <taxon>campanulids</taxon>
        <taxon>Asterales</taxon>
        <taxon>Asteraceae</taxon>
        <taxon>Carduoideae</taxon>
        <taxon>Cardueae</taxon>
        <taxon>Arctiinae</taxon>
        <taxon>Arctium</taxon>
    </lineage>
</organism>
<keyword evidence="2" id="KW-1185">Reference proteome</keyword>
<protein>
    <submittedName>
        <fullName evidence="1">Uncharacterized protein</fullName>
    </submittedName>
</protein>
<reference evidence="2" key="1">
    <citation type="journal article" date="2022" name="Mol. Ecol. Resour.">
        <title>The genomes of chicory, endive, great burdock and yacon provide insights into Asteraceae palaeo-polyploidization history and plant inulin production.</title>
        <authorList>
            <person name="Fan W."/>
            <person name="Wang S."/>
            <person name="Wang H."/>
            <person name="Wang A."/>
            <person name="Jiang F."/>
            <person name="Liu H."/>
            <person name="Zhao H."/>
            <person name="Xu D."/>
            <person name="Zhang Y."/>
        </authorList>
    </citation>
    <scope>NUCLEOTIDE SEQUENCE [LARGE SCALE GENOMIC DNA]</scope>
    <source>
        <strain evidence="2">cv. Niubang</strain>
    </source>
</reference>
<evidence type="ECO:0000313" key="1">
    <source>
        <dbReference type="EMBL" id="KAI3697906.1"/>
    </source>
</evidence>
<comment type="caution">
    <text evidence="1">The sequence shown here is derived from an EMBL/GenBank/DDBJ whole genome shotgun (WGS) entry which is preliminary data.</text>
</comment>
<dbReference type="Proteomes" id="UP001055879">
    <property type="component" value="Linkage Group LG10"/>
</dbReference>
<name>A0ACB8ZK70_ARCLA</name>
<evidence type="ECO:0000313" key="2">
    <source>
        <dbReference type="Proteomes" id="UP001055879"/>
    </source>
</evidence>
<accession>A0ACB8ZK70</accession>
<gene>
    <name evidence="1" type="ORF">L6452_31009</name>
</gene>
<reference evidence="1 2" key="2">
    <citation type="journal article" date="2022" name="Mol. Ecol. Resour.">
        <title>The genomes of chicory, endive, great burdock and yacon provide insights into Asteraceae paleo-polyploidization history and plant inulin production.</title>
        <authorList>
            <person name="Fan W."/>
            <person name="Wang S."/>
            <person name="Wang H."/>
            <person name="Wang A."/>
            <person name="Jiang F."/>
            <person name="Liu H."/>
            <person name="Zhao H."/>
            <person name="Xu D."/>
            <person name="Zhang Y."/>
        </authorList>
    </citation>
    <scope>NUCLEOTIDE SEQUENCE [LARGE SCALE GENOMIC DNA]</scope>
    <source>
        <strain evidence="2">cv. Niubang</strain>
    </source>
</reference>